<dbReference type="InterPro" id="IPR036812">
    <property type="entry name" value="NAD(P)_OxRdtase_dom_sf"/>
</dbReference>
<dbReference type="Proteomes" id="UP001472677">
    <property type="component" value="Unassembled WGS sequence"/>
</dbReference>
<reference evidence="4 5" key="1">
    <citation type="journal article" date="2024" name="G3 (Bethesda)">
        <title>Genome assembly of Hibiscus sabdariffa L. provides insights into metabolisms of medicinal natural products.</title>
        <authorList>
            <person name="Kim T."/>
        </authorList>
    </citation>
    <scope>NUCLEOTIDE SEQUENCE [LARGE SCALE GENOMIC DNA]</scope>
    <source>
        <strain evidence="4">TK-2024</strain>
        <tissue evidence="4">Old leaves</tissue>
    </source>
</reference>
<name>A0ABR2DM21_9ROSI</name>
<evidence type="ECO:0000259" key="3">
    <source>
        <dbReference type="Pfam" id="PF00248"/>
    </source>
</evidence>
<keyword evidence="5" id="KW-1185">Reference proteome</keyword>
<keyword evidence="2" id="KW-0560">Oxidoreductase</keyword>
<dbReference type="EMBL" id="JBBPBM010000024">
    <property type="protein sequence ID" value="KAK8541942.1"/>
    <property type="molecule type" value="Genomic_DNA"/>
</dbReference>
<dbReference type="Pfam" id="PF00248">
    <property type="entry name" value="Aldo_ket_red"/>
    <property type="match status" value="1"/>
</dbReference>
<organism evidence="4 5">
    <name type="scientific">Hibiscus sabdariffa</name>
    <name type="common">roselle</name>
    <dbReference type="NCBI Taxonomy" id="183260"/>
    <lineage>
        <taxon>Eukaryota</taxon>
        <taxon>Viridiplantae</taxon>
        <taxon>Streptophyta</taxon>
        <taxon>Embryophyta</taxon>
        <taxon>Tracheophyta</taxon>
        <taxon>Spermatophyta</taxon>
        <taxon>Magnoliopsida</taxon>
        <taxon>eudicotyledons</taxon>
        <taxon>Gunneridae</taxon>
        <taxon>Pentapetalae</taxon>
        <taxon>rosids</taxon>
        <taxon>malvids</taxon>
        <taxon>Malvales</taxon>
        <taxon>Malvaceae</taxon>
        <taxon>Malvoideae</taxon>
        <taxon>Hibiscus</taxon>
    </lineage>
</organism>
<dbReference type="PANTHER" id="PTHR43625">
    <property type="entry name" value="AFLATOXIN B1 ALDEHYDE REDUCTASE"/>
    <property type="match status" value="1"/>
</dbReference>
<dbReference type="PANTHER" id="PTHR43625:SF81">
    <property type="entry name" value="OS01G0618100 PROTEIN"/>
    <property type="match status" value="1"/>
</dbReference>
<keyword evidence="1" id="KW-0521">NADP</keyword>
<evidence type="ECO:0000256" key="2">
    <source>
        <dbReference type="ARBA" id="ARBA00023002"/>
    </source>
</evidence>
<dbReference type="SUPFAM" id="SSF51430">
    <property type="entry name" value="NAD(P)-linked oxidoreductase"/>
    <property type="match status" value="1"/>
</dbReference>
<dbReference type="InterPro" id="IPR023210">
    <property type="entry name" value="NADP_OxRdtase_dom"/>
</dbReference>
<sequence length="174" mass="19579">MSEQQHRIQFPRVKLGTQGLEALKQLPREKVQLGTKFGFVKLDATGAVVINGTPEYVRRCVEGSLQRLDVQYIDLYYQHRVDTNTPIEHTINGRTEEVGGGGEIKYIGVSEASADTIKRAHAVHPITAVQLEWSPWAREIEEEIVPLCRELGIRRGFFGWKAILESVPESSVLV</sequence>
<comment type="caution">
    <text evidence="4">The sequence shown here is derived from an EMBL/GenBank/DDBJ whole genome shotgun (WGS) entry which is preliminary data.</text>
</comment>
<protein>
    <recommendedName>
        <fullName evidence="3">NADP-dependent oxidoreductase domain-containing protein</fullName>
    </recommendedName>
</protein>
<dbReference type="InterPro" id="IPR050791">
    <property type="entry name" value="Aldo-Keto_reductase"/>
</dbReference>
<dbReference type="Gene3D" id="3.20.20.100">
    <property type="entry name" value="NADP-dependent oxidoreductase domain"/>
    <property type="match status" value="1"/>
</dbReference>
<proteinExistence type="predicted"/>
<accession>A0ABR2DM21</accession>
<evidence type="ECO:0000256" key="1">
    <source>
        <dbReference type="ARBA" id="ARBA00022857"/>
    </source>
</evidence>
<evidence type="ECO:0000313" key="4">
    <source>
        <dbReference type="EMBL" id="KAK8541942.1"/>
    </source>
</evidence>
<gene>
    <name evidence="4" type="ORF">V6N12_014559</name>
</gene>
<feature type="domain" description="NADP-dependent oxidoreductase" evidence="3">
    <location>
        <begin position="21"/>
        <end position="154"/>
    </location>
</feature>
<evidence type="ECO:0000313" key="5">
    <source>
        <dbReference type="Proteomes" id="UP001472677"/>
    </source>
</evidence>